<evidence type="ECO:0000256" key="4">
    <source>
        <dbReference type="ARBA" id="ARBA00023268"/>
    </source>
</evidence>
<dbReference type="InterPro" id="IPR001227">
    <property type="entry name" value="Ac_transferase_dom_sf"/>
</dbReference>
<sequence length="1373" mass="144015">MKSNIGHTQAAAGVAGVIKMVLAMRHGVLPRTLHADRPSPHVDWSAGQVALLTEPTPWPRGDRPRRAGVSAFGVGGTNAHAVLEEPPATDSAPRGTAADEDTEQAAADRNDAAGAGTASESGTAVEAGATDQAVPLLLSAHTGAALREQAERLAAHLTAHPELDLLDTAFTLAGRAQFEHRAVVLAADRAGALRALRALAAGEEDPGLVHGTVRGPGDRTAFLFTGQGSQRSGMGERLYTTFPVFARALDEVCARMDPHLDRPLREVMFAPEDSADAELLHQTSYTQAALFAVEVALFRLLQECGVTPDILIGHSVGELTAAYVAGVWSLDDACALVAARGRLMQACRPGAMIAVQASEEEMRASITGLDGQVGIATVNGPASTVIAGDDEAVTVVARLWELRGRATTRLRVSHAFHSPHMEDMLEEFQAVAAGVTYHPPTLPVVSNLTGQVASAEQLCSAEYWVRHLREPVRFLDGMRRLHRDRVSTYLELGPDAVLTAMGAGCLPEDADGPALVATVRAGRPEDQTLPAALAELYARGVSVDWRPLFAGRGADLIELPTYPFQRRRYWLEPPRPSAGNRRPASADWRYRAVFRPLPEAGLASPSLTGTWLVVTPPSGVGDDLLRSISWVIERCGARVLPLPLGDDDTDRLRVAEQLEKRVTAEGGTVSGVLSLLAFDRTAHPAHPAALTGGLALTCALVQALADVGVDAPLWSVTSGAVSTGPGDPLHDPAQAMLWGLGRTVALERPHAWGGLIDLPRGLGDPAVAWMAAALATADGEDQLAVREGGLLARRLVPAEPGTPETDGWRPRGTVLITGGTGSLGAEAARWLARNGAERLVLASRRGPGAPGAAALLSELAELGVDARAETCDVADRDSLAALLAGLPEDQPLTAVVHAAGVNGRSAPLTEVGLDEFAHVLSARVAGASHLDELLADAPLDAFVLFSSVSGVWGTAGQGAHGAGNAFLDALAEARRARGLAATSVACGPWASFGPGADPETRDQLRERGLPAMPPAAAGAALWQAVAAGETTLTIADVDWDRFRPLFVGARPSRLLDEIPTGARGTGGAGDDQPPAPRPAPRRPDPEAADTTPGHGPSGIRALYRHACEIGKVTEGIDLLRAAARLRPAFHAPDGFGRALEPVRLASGPVVPTLICLPSPEAPSGPHAFARLGLHLNGLRDVFALPHPGFGDGEPLPSGRDVVLDTLAEAIAHHFTGTPIALAGHALGGWLAHGVAGRLEAMGLAPDAVVLLDPLPPQDDPLDARIRARLRDTAADDQAFALMTEDQVTAQGAYLDLLQGWRPESIEAPVLLVRPGGPAPRAEDAVEEEDERTGWSTAWGFEHEVLDAAGDHRTVLDEHAEGTARALHQWLQEV</sequence>
<dbReference type="InterPro" id="IPR032821">
    <property type="entry name" value="PKS_assoc"/>
</dbReference>
<dbReference type="Pfam" id="PF02801">
    <property type="entry name" value="Ketoacyl-synt_C"/>
    <property type="match status" value="1"/>
</dbReference>
<evidence type="ECO:0000256" key="1">
    <source>
        <dbReference type="ARBA" id="ARBA00022450"/>
    </source>
</evidence>
<keyword evidence="5" id="KW-0012">Acyltransferase</keyword>
<dbReference type="GO" id="GO:0004312">
    <property type="term" value="F:fatty acid synthase activity"/>
    <property type="evidence" value="ECO:0007669"/>
    <property type="project" value="TreeGrafter"/>
</dbReference>
<dbReference type="PANTHER" id="PTHR43775:SF51">
    <property type="entry name" value="INACTIVE PHENOLPHTHIOCEROL SYNTHESIS POLYKETIDE SYNTHASE TYPE I PKS1-RELATED"/>
    <property type="match status" value="1"/>
</dbReference>
<dbReference type="InterPro" id="IPR001031">
    <property type="entry name" value="Thioesterase"/>
</dbReference>
<dbReference type="InterPro" id="IPR014043">
    <property type="entry name" value="Acyl_transferase_dom"/>
</dbReference>
<dbReference type="Gene3D" id="3.40.366.10">
    <property type="entry name" value="Malonyl-Coenzyme A Acyl Carrier Protein, domain 2"/>
    <property type="match status" value="1"/>
</dbReference>
<dbReference type="InterPro" id="IPR050091">
    <property type="entry name" value="PKS_NRPS_Biosynth_Enz"/>
</dbReference>
<dbReference type="FunFam" id="3.40.366.10:FF:000002">
    <property type="entry name" value="Probable polyketide synthase 2"/>
    <property type="match status" value="1"/>
</dbReference>
<dbReference type="SMART" id="SM00827">
    <property type="entry name" value="PKS_AT"/>
    <property type="match status" value="1"/>
</dbReference>
<dbReference type="Gene3D" id="3.40.50.720">
    <property type="entry name" value="NAD(P)-binding Rossmann-like Domain"/>
    <property type="match status" value="1"/>
</dbReference>
<dbReference type="Proteomes" id="UP000567795">
    <property type="component" value="Unassembled WGS sequence"/>
</dbReference>
<comment type="caution">
    <text evidence="8">The sequence shown here is derived from an EMBL/GenBank/DDBJ whole genome shotgun (WGS) entry which is preliminary data.</text>
</comment>
<feature type="domain" description="Ketosynthase family 3 (KS3)" evidence="7">
    <location>
        <begin position="1"/>
        <end position="85"/>
    </location>
</feature>
<dbReference type="InterPro" id="IPR029058">
    <property type="entry name" value="AB_hydrolase_fold"/>
</dbReference>
<dbReference type="PROSITE" id="PS52004">
    <property type="entry name" value="KS3_2"/>
    <property type="match status" value="1"/>
</dbReference>
<keyword evidence="9" id="KW-1185">Reference proteome</keyword>
<evidence type="ECO:0000259" key="7">
    <source>
        <dbReference type="PROSITE" id="PS52004"/>
    </source>
</evidence>
<evidence type="ECO:0000256" key="2">
    <source>
        <dbReference type="ARBA" id="ARBA00022553"/>
    </source>
</evidence>
<keyword evidence="4" id="KW-0511">Multifunctional enzyme</keyword>
<dbReference type="Gene3D" id="3.40.50.1820">
    <property type="entry name" value="alpha/beta hydrolase"/>
    <property type="match status" value="1"/>
</dbReference>
<keyword evidence="1" id="KW-0596">Phosphopantetheine</keyword>
<dbReference type="Pfam" id="PF00698">
    <property type="entry name" value="Acyl_transf_1"/>
    <property type="match status" value="1"/>
</dbReference>
<dbReference type="Pfam" id="PF00975">
    <property type="entry name" value="Thioesterase"/>
    <property type="match status" value="1"/>
</dbReference>
<dbReference type="EMBL" id="JACBZD010000001">
    <property type="protein sequence ID" value="NYI07191.1"/>
    <property type="molecule type" value="Genomic_DNA"/>
</dbReference>
<dbReference type="Pfam" id="PF16197">
    <property type="entry name" value="KAsynt_C_assoc"/>
    <property type="match status" value="1"/>
</dbReference>
<dbReference type="InterPro" id="IPR016036">
    <property type="entry name" value="Malonyl_transacylase_ACP-bd"/>
</dbReference>
<reference evidence="8 9" key="1">
    <citation type="submission" date="2020-07" db="EMBL/GenBank/DDBJ databases">
        <title>Sequencing the genomes of 1000 actinobacteria strains.</title>
        <authorList>
            <person name="Klenk H.-P."/>
        </authorList>
    </citation>
    <scope>NUCLEOTIDE SEQUENCE [LARGE SCALE GENOMIC DNA]</scope>
    <source>
        <strain evidence="8 9">DSM 42178</strain>
    </source>
</reference>
<dbReference type="InterPro" id="IPR016039">
    <property type="entry name" value="Thiolase-like"/>
</dbReference>
<feature type="region of interest" description="Disordered" evidence="6">
    <location>
        <begin position="53"/>
        <end position="124"/>
    </location>
</feature>
<dbReference type="SMART" id="SM00822">
    <property type="entry name" value="PKS_KR"/>
    <property type="match status" value="1"/>
</dbReference>
<name>A0A853A987_9ACTN</name>
<dbReference type="SUPFAM" id="SSF53474">
    <property type="entry name" value="alpha/beta-Hydrolases"/>
    <property type="match status" value="1"/>
</dbReference>
<evidence type="ECO:0000313" key="9">
    <source>
        <dbReference type="Proteomes" id="UP000567795"/>
    </source>
</evidence>
<keyword evidence="2" id="KW-0597">Phosphoprotein</keyword>
<evidence type="ECO:0000256" key="3">
    <source>
        <dbReference type="ARBA" id="ARBA00022679"/>
    </source>
</evidence>
<gene>
    <name evidence="8" type="ORF">FHU37_004134</name>
</gene>
<dbReference type="InterPro" id="IPR013968">
    <property type="entry name" value="PKS_KR"/>
</dbReference>
<dbReference type="CDD" id="cd08952">
    <property type="entry name" value="KR_1_SDR_x"/>
    <property type="match status" value="1"/>
</dbReference>
<dbReference type="SUPFAM" id="SSF51735">
    <property type="entry name" value="NAD(P)-binding Rossmann-fold domains"/>
    <property type="match status" value="2"/>
</dbReference>
<dbReference type="InterPro" id="IPR020802">
    <property type="entry name" value="TesA-like"/>
</dbReference>
<dbReference type="Pfam" id="PF08659">
    <property type="entry name" value="KR"/>
    <property type="match status" value="1"/>
</dbReference>
<dbReference type="PANTHER" id="PTHR43775">
    <property type="entry name" value="FATTY ACID SYNTHASE"/>
    <property type="match status" value="1"/>
</dbReference>
<protein>
    <submittedName>
        <fullName evidence="8">Acyl transferase domain-containing protein</fullName>
    </submittedName>
</protein>
<dbReference type="InterPro" id="IPR020841">
    <property type="entry name" value="PKS_Beta-ketoAc_synthase_dom"/>
</dbReference>
<feature type="region of interest" description="Disordered" evidence="6">
    <location>
        <begin position="1056"/>
        <end position="1099"/>
    </location>
</feature>
<dbReference type="InterPro" id="IPR016035">
    <property type="entry name" value="Acyl_Trfase/lysoPLipase"/>
</dbReference>
<dbReference type="SMART" id="SM00824">
    <property type="entry name" value="PKS_TE"/>
    <property type="match status" value="1"/>
</dbReference>
<dbReference type="InterPro" id="IPR014031">
    <property type="entry name" value="Ketoacyl_synth_C"/>
</dbReference>
<feature type="compositionally biased region" description="Low complexity" evidence="6">
    <location>
        <begin position="112"/>
        <end position="124"/>
    </location>
</feature>
<keyword evidence="3 8" id="KW-0808">Transferase</keyword>
<dbReference type="InterPro" id="IPR036291">
    <property type="entry name" value="NAD(P)-bd_dom_sf"/>
</dbReference>
<dbReference type="Gene3D" id="3.30.70.3290">
    <property type="match status" value="1"/>
</dbReference>
<dbReference type="SUPFAM" id="SSF52151">
    <property type="entry name" value="FabD/lysophospholipase-like"/>
    <property type="match status" value="1"/>
</dbReference>
<dbReference type="GO" id="GO:0006633">
    <property type="term" value="P:fatty acid biosynthetic process"/>
    <property type="evidence" value="ECO:0007669"/>
    <property type="project" value="TreeGrafter"/>
</dbReference>
<accession>A0A853A987</accession>
<dbReference type="SUPFAM" id="SSF53901">
    <property type="entry name" value="Thiolase-like"/>
    <property type="match status" value="1"/>
</dbReference>
<dbReference type="SUPFAM" id="SSF55048">
    <property type="entry name" value="Probable ACP-binding domain of malonyl-CoA ACP transacylase"/>
    <property type="match status" value="1"/>
</dbReference>
<evidence type="ECO:0000313" key="8">
    <source>
        <dbReference type="EMBL" id="NYI07191.1"/>
    </source>
</evidence>
<organism evidence="8 9">
    <name type="scientific">Allostreptomyces psammosilenae</name>
    <dbReference type="NCBI Taxonomy" id="1892865"/>
    <lineage>
        <taxon>Bacteria</taxon>
        <taxon>Bacillati</taxon>
        <taxon>Actinomycetota</taxon>
        <taxon>Actinomycetes</taxon>
        <taxon>Kitasatosporales</taxon>
        <taxon>Streptomycetaceae</taxon>
        <taxon>Allostreptomyces</taxon>
    </lineage>
</organism>
<dbReference type="Gene3D" id="3.40.47.10">
    <property type="match status" value="1"/>
</dbReference>
<evidence type="ECO:0000256" key="6">
    <source>
        <dbReference type="SAM" id="MobiDB-lite"/>
    </source>
</evidence>
<dbReference type="InterPro" id="IPR057326">
    <property type="entry name" value="KR_dom"/>
</dbReference>
<proteinExistence type="predicted"/>
<evidence type="ECO:0000256" key="5">
    <source>
        <dbReference type="ARBA" id="ARBA00023315"/>
    </source>
</evidence>